<dbReference type="SUPFAM" id="SSF52540">
    <property type="entry name" value="P-loop containing nucleoside triphosphate hydrolases"/>
    <property type="match status" value="1"/>
</dbReference>
<name>A0A1H5SE01_9PROT</name>
<dbReference type="InterPro" id="IPR027417">
    <property type="entry name" value="P-loop_NTPase"/>
</dbReference>
<sequence>MSSPSSGFENLEALAEHLRGELENKKFILLYAYNGTGKTRLSMAFKDIGKQEDARDTLYFNAFTEDLFTWDNDLDGDSERVLKINSASRFFAGLAEMEMDNRIRPLLSRYADFDFKIDTTEWEVSFSREITTGEGEQAKTVTVDDIKVSRGEENIFIWCFFLAIVQLAMDGAVAYQWIKYIYIDDPISSLDEQNAIVVANHLVQLYREATNPINTVVSTHHNLFFNVLHYEFKNHFNRQSSQYVLSQNRGTCGYVMRSQKGDTPSFHHVAALAELHRVSQGNTIHTYHFNMLRVVLEKTALFHGYGHFSACIKKDQDDADGILHQRFVDLLSHGKYALFEPSEMGSETKDYFRKILRKFLERYPFNPALFPNEAEEPPTP</sequence>
<evidence type="ECO:0000313" key="2">
    <source>
        <dbReference type="EMBL" id="SEF48866.1"/>
    </source>
</evidence>
<organism evidence="2 3">
    <name type="scientific">Nitrosomonas ureae</name>
    <dbReference type="NCBI Taxonomy" id="44577"/>
    <lineage>
        <taxon>Bacteria</taxon>
        <taxon>Pseudomonadati</taxon>
        <taxon>Pseudomonadota</taxon>
        <taxon>Betaproteobacteria</taxon>
        <taxon>Nitrosomonadales</taxon>
        <taxon>Nitrosomonadaceae</taxon>
        <taxon>Nitrosomonas</taxon>
    </lineage>
</organism>
<accession>A0A1H5SE01</accession>
<dbReference type="Proteomes" id="UP000236753">
    <property type="component" value="Unassembled WGS sequence"/>
</dbReference>
<dbReference type="EMBL" id="FNUX01000002">
    <property type="protein sequence ID" value="SEF48866.1"/>
    <property type="molecule type" value="Genomic_DNA"/>
</dbReference>
<dbReference type="Pfam" id="PF13166">
    <property type="entry name" value="AAA_13"/>
    <property type="match status" value="1"/>
</dbReference>
<feature type="domain" description="Protein CR006 P-loop" evidence="1">
    <location>
        <begin position="147"/>
        <end position="353"/>
    </location>
</feature>
<protein>
    <submittedName>
        <fullName evidence="2">AAA domain-containing protein</fullName>
    </submittedName>
</protein>
<gene>
    <name evidence="2" type="ORF">SAMN05216334_102142</name>
</gene>
<evidence type="ECO:0000313" key="3">
    <source>
        <dbReference type="Proteomes" id="UP000236753"/>
    </source>
</evidence>
<reference evidence="2 3" key="1">
    <citation type="submission" date="2016-10" db="EMBL/GenBank/DDBJ databases">
        <authorList>
            <person name="de Groot N.N."/>
        </authorList>
    </citation>
    <scope>NUCLEOTIDE SEQUENCE [LARGE SCALE GENOMIC DNA]</scope>
    <source>
        <strain evidence="2 3">Nm13</strain>
    </source>
</reference>
<dbReference type="RefSeq" id="WP_103965416.1">
    <property type="nucleotide sequence ID" value="NZ_FNUX01000002.1"/>
</dbReference>
<proteinExistence type="predicted"/>
<dbReference type="InterPro" id="IPR026866">
    <property type="entry name" value="CR006_AAA"/>
</dbReference>
<dbReference type="Gene3D" id="3.40.50.300">
    <property type="entry name" value="P-loop containing nucleotide triphosphate hydrolases"/>
    <property type="match status" value="1"/>
</dbReference>
<evidence type="ECO:0000259" key="1">
    <source>
        <dbReference type="Pfam" id="PF13166"/>
    </source>
</evidence>
<dbReference type="OrthoDB" id="9795565at2"/>
<dbReference type="AlphaFoldDB" id="A0A1H5SE01"/>